<keyword evidence="3" id="KW-1003">Cell membrane</keyword>
<dbReference type="InterPro" id="IPR036971">
    <property type="entry name" value="PDEase_catalytic_dom_sf"/>
</dbReference>
<dbReference type="InterPro" id="IPR000276">
    <property type="entry name" value="GPCR_Rhodpsn"/>
</dbReference>
<keyword evidence="18" id="KW-1185">Reference proteome</keyword>
<keyword evidence="12" id="KW-0807">Transducer</keyword>
<dbReference type="WBParaSite" id="maker-uti_cns_0047806-snap-gene-0.3-mRNA-1">
    <property type="protein sequence ID" value="maker-uti_cns_0047806-snap-gene-0.3-mRNA-1"/>
    <property type="gene ID" value="maker-uti_cns_0047806-snap-gene-0.3"/>
</dbReference>
<comment type="similarity">
    <text evidence="2 13">Belongs to the cyclic nucleotide phosphodiesterase family.</text>
</comment>
<dbReference type="Gene3D" id="3.30.450.40">
    <property type="match status" value="2"/>
</dbReference>
<evidence type="ECO:0000256" key="5">
    <source>
        <dbReference type="ARBA" id="ARBA00022692"/>
    </source>
</evidence>
<organism evidence="18 19">
    <name type="scientific">Macrostomum lignano</name>
    <dbReference type="NCBI Taxonomy" id="282301"/>
    <lineage>
        <taxon>Eukaryota</taxon>
        <taxon>Metazoa</taxon>
        <taxon>Spiralia</taxon>
        <taxon>Lophotrochozoa</taxon>
        <taxon>Platyhelminthes</taxon>
        <taxon>Rhabditophora</taxon>
        <taxon>Macrostomorpha</taxon>
        <taxon>Macrostomida</taxon>
        <taxon>Macrostomidae</taxon>
        <taxon>Macrostomum</taxon>
    </lineage>
</organism>
<dbReference type="GO" id="GO:0046872">
    <property type="term" value="F:metal ion binding"/>
    <property type="evidence" value="ECO:0007669"/>
    <property type="project" value="UniProtKB-KW"/>
</dbReference>
<evidence type="ECO:0000259" key="17">
    <source>
        <dbReference type="PROSITE" id="PS51845"/>
    </source>
</evidence>
<feature type="transmembrane region" description="Helical" evidence="15">
    <location>
        <begin position="269"/>
        <end position="295"/>
    </location>
</feature>
<proteinExistence type="inferred from homology"/>
<dbReference type="PANTHER" id="PTHR11347">
    <property type="entry name" value="CYCLIC NUCLEOTIDE PHOSPHODIESTERASE"/>
    <property type="match status" value="1"/>
</dbReference>
<protein>
    <recommendedName>
        <fullName evidence="13">Phosphodiesterase</fullName>
        <ecNumber evidence="13">3.1.4.-</ecNumber>
    </recommendedName>
</protein>
<dbReference type="PRINTS" id="PR00237">
    <property type="entry name" value="GPCRRHODOPSN"/>
</dbReference>
<dbReference type="GO" id="GO:0004114">
    <property type="term" value="F:3',5'-cyclic-nucleotide phosphodiesterase activity"/>
    <property type="evidence" value="ECO:0007669"/>
    <property type="project" value="InterPro"/>
</dbReference>
<evidence type="ECO:0000313" key="18">
    <source>
        <dbReference type="Proteomes" id="UP000095280"/>
    </source>
</evidence>
<evidence type="ECO:0000256" key="6">
    <source>
        <dbReference type="ARBA" id="ARBA00022723"/>
    </source>
</evidence>
<dbReference type="PRINTS" id="PR00244">
    <property type="entry name" value="NEUROKININR"/>
</dbReference>
<keyword evidence="6 13" id="KW-0479">Metal-binding</keyword>
<dbReference type="InterPro" id="IPR003607">
    <property type="entry name" value="HD/PDEase_dom"/>
</dbReference>
<evidence type="ECO:0000256" key="14">
    <source>
        <dbReference type="SAM" id="MobiDB-lite"/>
    </source>
</evidence>
<dbReference type="Pfam" id="PF00233">
    <property type="entry name" value="PDEase_I"/>
    <property type="match status" value="1"/>
</dbReference>
<dbReference type="SMART" id="SM00471">
    <property type="entry name" value="HDc"/>
    <property type="match status" value="1"/>
</dbReference>
<dbReference type="InterPro" id="IPR003018">
    <property type="entry name" value="GAF"/>
</dbReference>
<evidence type="ECO:0000256" key="11">
    <source>
        <dbReference type="ARBA" id="ARBA00023170"/>
    </source>
</evidence>
<evidence type="ECO:0000256" key="7">
    <source>
        <dbReference type="ARBA" id="ARBA00022801"/>
    </source>
</evidence>
<feature type="transmembrane region" description="Helical" evidence="15">
    <location>
        <begin position="213"/>
        <end position="234"/>
    </location>
</feature>
<dbReference type="Gene3D" id="1.10.1300.10">
    <property type="entry name" value="3'5'-cyclic nucleotide phosphodiesterase, catalytic domain"/>
    <property type="match status" value="1"/>
</dbReference>
<feature type="transmembrane region" description="Helical" evidence="15">
    <location>
        <begin position="90"/>
        <end position="115"/>
    </location>
</feature>
<accession>A0A1I8JHE3</accession>
<dbReference type="SUPFAM" id="SSF55781">
    <property type="entry name" value="GAF domain-like"/>
    <property type="match status" value="2"/>
</dbReference>
<dbReference type="FunFam" id="1.10.1300.10:FF:000003">
    <property type="entry name" value="Phosphodiesterase"/>
    <property type="match status" value="1"/>
</dbReference>
<keyword evidence="8 15" id="KW-1133">Transmembrane helix</keyword>
<comment type="subcellular location">
    <subcellularLocation>
        <location evidence="1">Cell membrane</location>
        <topology evidence="1">Multi-pass membrane protein</topology>
    </subcellularLocation>
</comment>
<evidence type="ECO:0000256" key="8">
    <source>
        <dbReference type="ARBA" id="ARBA00022989"/>
    </source>
</evidence>
<evidence type="ECO:0000256" key="15">
    <source>
        <dbReference type="SAM" id="Phobius"/>
    </source>
</evidence>
<evidence type="ECO:0000256" key="12">
    <source>
        <dbReference type="ARBA" id="ARBA00023224"/>
    </source>
</evidence>
<dbReference type="EC" id="3.1.4.-" evidence="13"/>
<dbReference type="InterPro" id="IPR002073">
    <property type="entry name" value="PDEase_catalytic_dom"/>
</dbReference>
<keyword evidence="7 13" id="KW-0378">Hydrolase</keyword>
<evidence type="ECO:0000259" key="16">
    <source>
        <dbReference type="PROSITE" id="PS50262"/>
    </source>
</evidence>
<feature type="domain" description="PDEase" evidence="17">
    <location>
        <begin position="1039"/>
        <end position="1361"/>
    </location>
</feature>
<dbReference type="InterPro" id="IPR017452">
    <property type="entry name" value="GPCR_Rhodpsn_7TM"/>
</dbReference>
<dbReference type="SMART" id="SM00065">
    <property type="entry name" value="GAF"/>
    <property type="match status" value="2"/>
</dbReference>
<evidence type="ECO:0000256" key="3">
    <source>
        <dbReference type="ARBA" id="ARBA00022475"/>
    </source>
</evidence>
<dbReference type="SUPFAM" id="SSF109604">
    <property type="entry name" value="HD-domain/PDEase-like"/>
    <property type="match status" value="1"/>
</dbReference>
<evidence type="ECO:0000256" key="2">
    <source>
        <dbReference type="ARBA" id="ARBA00007648"/>
    </source>
</evidence>
<feature type="transmembrane region" description="Helical" evidence="15">
    <location>
        <begin position="55"/>
        <end position="78"/>
    </location>
</feature>
<dbReference type="SUPFAM" id="SSF81321">
    <property type="entry name" value="Family A G protein-coupled receptor-like"/>
    <property type="match status" value="1"/>
</dbReference>
<feature type="transmembrane region" description="Helical" evidence="15">
    <location>
        <begin position="127"/>
        <end position="146"/>
    </location>
</feature>
<evidence type="ECO:0000256" key="4">
    <source>
        <dbReference type="ARBA" id="ARBA00022535"/>
    </source>
</evidence>
<comment type="cofactor">
    <cofactor evidence="13">
        <name>a divalent metal cation</name>
        <dbReference type="ChEBI" id="CHEBI:60240"/>
    </cofactor>
    <text evidence="13">Binds 2 divalent metal cations per subunit. Site 1 may preferentially bind zinc ions, while site 2 has a preference for magnesium and/or manganese ions.</text>
</comment>
<dbReference type="GO" id="GO:0004995">
    <property type="term" value="F:tachykinin receptor activity"/>
    <property type="evidence" value="ECO:0007669"/>
    <property type="project" value="InterPro"/>
</dbReference>
<feature type="region of interest" description="Disordered" evidence="14">
    <location>
        <begin position="564"/>
        <end position="587"/>
    </location>
</feature>
<keyword evidence="5 15" id="KW-0812">Transmembrane</keyword>
<sequence>SAFILSAFILTAGSAFILTASSAFILTASSALTVAAPTMPSEKNVTFNDASQAAIWTAFSALMIVSIVGNGVVVWIILAHAQMRSVTNIFLLNLSLSDILLCALQVVPNVCYAIVSSWKFGLFYCRLSNFITTFSISLSVFTFMAIAIERYMVIVYPLRPRPRRGTIISSLVFIWAFSTLTAAPVAWNSNIVDELTGSVSCKMEENMTRTYNWILLTLQCLVPLIVVGFTYIVIAIRLWKQQPIGEQVSTHQAENIRAKRKVLSIKQKAIEFLASQIVKMMIIVVLIFALCWIPYQLMFFTVKEAWQFIILYFIAVCSTVPNPFIYCKMNHNFRLGFKRAFAWCPCVTIDMEKYKLLRQRRHTNFAYSLTKSESRAPHHQSLFLAQRQHQPQHQLQQSLFARERSRRMQWSKNLGTNCPNEALANSTASLSVMVMVEAPAAAGAASGSRVSAVLRQSLSVSEVLKQLFLCLQSAVAFVSGRVSLRCMGRRGFRWTTGFARAENVISKASPPPPCRCTPICFNSGVFPPPPEARSQSLPALPQTGHARAALCFAGDLSLNTDLGGEDRSQPVNMTDPPEAGEAVHPSSAIDEAAVESWLESHPEFFEDYFYRKATRRLVDTWVYRRVRTATTTSSHGASFSSFDWHSIPETLAQQQNQQQQPAGGDSAIQEEIESSVNVSRSTSCSSNVIRKILRNVCLLIGADRCSLFLVESAPGRSQLELVSNLFDVTADSCLETILANHSSIRIPIGQGIVGSVALTGEPVRIADAYQDERFNAEIDKQTGYRTKSVLCLPVKDHTGAVIGVTQAVNKRDGGVFSETDEKTFETFLTFCGIGIRNAKLYKQSQLETKRNQVLLDMVRIISEQQDNLDPLVRKIMHYMQLITTCRWCQILLIDDPTSVEGMFDHAFELRFEDDDANSATVHDGESRQPAAPVVTDYCRMLLNSELISLVCDTGEELERLSISALLCLPIKNAQSRVAGLCLLMNKSDGGAFTSGDQQLAEAFACSAASAFTTRGCSNEPRWPNAGSKWRWRCSAITQSLPDAQKLAKCLIPSSRFLGINEFSFSDLAMSDEETLISVIKMFEDTGLFSAFKLNYASFCRWILSVKKNYRAVTYHNWRHALNVTQCMFAMLRTSPELRGLNRLDKLALLVASICHDLDHRGTDNKFQRLTLSPLAQLYSSSMLERHHFNQCIMLLSINGCDILSSLSQSQYERCIATIEKCILATDLQKHMAARKVLQQLVTDRAFNWSETAHQDLLLGLLMTAADLSAITKPWSVQKKVAFLVASEFYEQGDREKQELHLQPDDQKDRAKQQKLPKMQVDFIDFVCLPVYTLLCEICSELHELRNGCLSNRAQWESLTGQ</sequence>
<dbReference type="PROSITE" id="PS00126">
    <property type="entry name" value="PDEASE_I_1"/>
    <property type="match status" value="1"/>
</dbReference>
<evidence type="ECO:0000256" key="10">
    <source>
        <dbReference type="ARBA" id="ARBA00023136"/>
    </source>
</evidence>
<dbReference type="Pfam" id="PF01590">
    <property type="entry name" value="GAF"/>
    <property type="match status" value="2"/>
</dbReference>
<keyword evidence="11" id="KW-0675">Receptor</keyword>
<dbReference type="Pfam" id="PF00001">
    <property type="entry name" value="7tm_1"/>
    <property type="match status" value="1"/>
</dbReference>
<keyword evidence="9" id="KW-0297">G-protein coupled receptor</keyword>
<evidence type="ECO:0000313" key="19">
    <source>
        <dbReference type="WBParaSite" id="maker-uti_cns_0047806-snap-gene-0.3-mRNA-1"/>
    </source>
</evidence>
<name>A0A1I8JHE3_9PLAT</name>
<evidence type="ECO:0000256" key="9">
    <source>
        <dbReference type="ARBA" id="ARBA00023040"/>
    </source>
</evidence>
<feature type="transmembrane region" description="Helical" evidence="15">
    <location>
        <begin position="167"/>
        <end position="187"/>
    </location>
</feature>
<keyword evidence="4" id="KW-0140">cGMP</keyword>
<dbReference type="PROSITE" id="PS50262">
    <property type="entry name" value="G_PROTEIN_RECEP_F1_2"/>
    <property type="match status" value="1"/>
</dbReference>
<dbReference type="CDD" id="cd00077">
    <property type="entry name" value="HDc"/>
    <property type="match status" value="1"/>
</dbReference>
<dbReference type="InterPro" id="IPR023174">
    <property type="entry name" value="PDEase_CS"/>
</dbReference>
<keyword evidence="10 15" id="KW-0472">Membrane</keyword>
<dbReference type="Gene3D" id="1.20.1070.10">
    <property type="entry name" value="Rhodopsin 7-helix transmembrane proteins"/>
    <property type="match status" value="1"/>
</dbReference>
<feature type="domain" description="G-protein coupled receptors family 1 profile" evidence="16">
    <location>
        <begin position="69"/>
        <end position="326"/>
    </location>
</feature>
<dbReference type="InterPro" id="IPR029016">
    <property type="entry name" value="GAF-like_dom_sf"/>
</dbReference>
<dbReference type="InterPro" id="IPR001681">
    <property type="entry name" value="Neurokn_rcpt"/>
</dbReference>
<evidence type="ECO:0000256" key="1">
    <source>
        <dbReference type="ARBA" id="ARBA00004651"/>
    </source>
</evidence>
<reference evidence="19" key="1">
    <citation type="submission" date="2016-11" db="UniProtKB">
        <authorList>
            <consortium name="WormBaseParasite"/>
        </authorList>
    </citation>
    <scope>IDENTIFICATION</scope>
</reference>
<dbReference type="PROSITE" id="PS51845">
    <property type="entry name" value="PDEASE_I_2"/>
    <property type="match status" value="1"/>
</dbReference>
<dbReference type="GO" id="GO:0005886">
    <property type="term" value="C:plasma membrane"/>
    <property type="evidence" value="ECO:0007669"/>
    <property type="project" value="UniProtKB-SubCell"/>
</dbReference>
<dbReference type="Proteomes" id="UP000095280">
    <property type="component" value="Unplaced"/>
</dbReference>
<evidence type="ECO:0000256" key="13">
    <source>
        <dbReference type="RuleBase" id="RU363067"/>
    </source>
</evidence>